<dbReference type="Proteomes" id="UP000550260">
    <property type="component" value="Unassembled WGS sequence"/>
</dbReference>
<protein>
    <submittedName>
        <fullName evidence="3">YlxR family protein</fullName>
    </submittedName>
</protein>
<evidence type="ECO:0000313" key="4">
    <source>
        <dbReference type="EMBL" id="PKV97906.1"/>
    </source>
</evidence>
<gene>
    <name evidence="4" type="ORF">ATK30_8909</name>
    <name evidence="3" type="ORF">H5411_43630</name>
</gene>
<evidence type="ECO:0000259" key="2">
    <source>
        <dbReference type="Pfam" id="PF04296"/>
    </source>
</evidence>
<organism evidence="4 5">
    <name type="scientific">Amycolatopsis echigonensis</name>
    <dbReference type="NCBI Taxonomy" id="2576905"/>
    <lineage>
        <taxon>Bacteria</taxon>
        <taxon>Bacillati</taxon>
        <taxon>Actinomycetota</taxon>
        <taxon>Actinomycetes</taxon>
        <taxon>Pseudonocardiales</taxon>
        <taxon>Pseudonocardiaceae</taxon>
        <taxon>Amycolatopsis</taxon>
    </lineage>
</organism>
<dbReference type="AlphaFoldDB" id="A0A2N3WVK1"/>
<dbReference type="Proteomes" id="UP000233750">
    <property type="component" value="Unassembled WGS sequence"/>
</dbReference>
<dbReference type="Gene3D" id="3.30.1230.10">
    <property type="entry name" value="YlxR-like"/>
    <property type="match status" value="1"/>
</dbReference>
<accession>A0A8E1W885</accession>
<dbReference type="InterPro" id="IPR007393">
    <property type="entry name" value="YlxR_dom"/>
</dbReference>
<evidence type="ECO:0000256" key="1">
    <source>
        <dbReference type="SAM" id="MobiDB-lite"/>
    </source>
</evidence>
<dbReference type="Pfam" id="PF04296">
    <property type="entry name" value="YlxR"/>
    <property type="match status" value="1"/>
</dbReference>
<proteinExistence type="predicted"/>
<feature type="domain" description="YlxR" evidence="2">
    <location>
        <begin position="2"/>
        <end position="65"/>
    </location>
</feature>
<dbReference type="EMBL" id="JACJHR010000134">
    <property type="protein sequence ID" value="MBB2505990.1"/>
    <property type="molecule type" value="Genomic_DNA"/>
</dbReference>
<name>A0A2N3WVK1_9PSEU</name>
<feature type="compositionally biased region" description="Basic and acidic residues" evidence="1">
    <location>
        <begin position="91"/>
        <end position="100"/>
    </location>
</feature>
<evidence type="ECO:0000313" key="6">
    <source>
        <dbReference type="Proteomes" id="UP000550260"/>
    </source>
</evidence>
<sequence length="100" mass="10894">MRTCVGCRKRDLTGELLRVVAVDGRVVVDERRRLPGRGAWLHPGPGCLAKAERKRAFPRALRAQGALETAELHDHAAFAADDDAGTPPGSRETRKQVDPS</sequence>
<dbReference type="PANTHER" id="PTHR34215:SF1">
    <property type="entry name" value="YLXR DOMAIN-CONTAINING PROTEIN"/>
    <property type="match status" value="1"/>
</dbReference>
<dbReference type="InterPro" id="IPR035931">
    <property type="entry name" value="YlxR-like_sf"/>
</dbReference>
<evidence type="ECO:0000313" key="3">
    <source>
        <dbReference type="EMBL" id="MBB2505990.1"/>
    </source>
</evidence>
<dbReference type="EMBL" id="PJMY01000003">
    <property type="protein sequence ID" value="PKV97906.1"/>
    <property type="molecule type" value="Genomic_DNA"/>
</dbReference>
<accession>A0A2N3WVK1</accession>
<evidence type="ECO:0000313" key="5">
    <source>
        <dbReference type="Proteomes" id="UP000233750"/>
    </source>
</evidence>
<keyword evidence="5" id="KW-1185">Reference proteome</keyword>
<reference evidence="4 5" key="1">
    <citation type="submission" date="2017-12" db="EMBL/GenBank/DDBJ databases">
        <title>Sequencing the genomes of 1000 Actinobacteria strains.</title>
        <authorList>
            <person name="Klenk H.-P."/>
        </authorList>
    </citation>
    <scope>NUCLEOTIDE SEQUENCE [LARGE SCALE GENOMIC DNA]</scope>
    <source>
        <strain evidence="4 5">DSM 45165</strain>
    </source>
</reference>
<comment type="caution">
    <text evidence="4">The sequence shown here is derived from an EMBL/GenBank/DDBJ whole genome shotgun (WGS) entry which is preliminary data.</text>
</comment>
<feature type="region of interest" description="Disordered" evidence="1">
    <location>
        <begin position="75"/>
        <end position="100"/>
    </location>
</feature>
<dbReference type="SUPFAM" id="SSF64376">
    <property type="entry name" value="YlxR-like"/>
    <property type="match status" value="1"/>
</dbReference>
<dbReference type="PANTHER" id="PTHR34215">
    <property type="entry name" value="BLL0784 PROTEIN"/>
    <property type="match status" value="1"/>
</dbReference>
<reference evidence="3 6" key="2">
    <citation type="submission" date="2020-08" db="EMBL/GenBank/DDBJ databases">
        <title>Amycolatopsis echigonensis JCM 21831.</title>
        <authorList>
            <person name="Tedsree N."/>
            <person name="Kuncharoen N."/>
            <person name="Likhitwitayawuid K."/>
            <person name="Tanasupawat S."/>
        </authorList>
    </citation>
    <scope>NUCLEOTIDE SEQUENCE [LARGE SCALE GENOMIC DNA]</scope>
    <source>
        <strain evidence="3 6">JCM 21831</strain>
    </source>
</reference>
<dbReference type="InterPro" id="IPR037465">
    <property type="entry name" value="YlxR"/>
</dbReference>
<dbReference type="RefSeq" id="WP_183127529.1">
    <property type="nucleotide sequence ID" value="NZ_JACJHR010000134.1"/>
</dbReference>